<accession>A0AAW1MHF8</accession>
<sequence>MLYASVNCRYTDMQMLMFIHETCACAKNYPSLYKISLPDHNKTRRRTVAWACLAVENARKFSAEGKPRAKGDPGTQRACLAVENARKFSAEGKPRAKGDPGTQTTSAEKDI</sequence>
<keyword evidence="3" id="KW-1185">Reference proteome</keyword>
<feature type="compositionally biased region" description="Basic and acidic residues" evidence="1">
    <location>
        <begin position="86"/>
        <end position="98"/>
    </location>
</feature>
<comment type="caution">
    <text evidence="2">The sequence shown here is derived from an EMBL/GenBank/DDBJ whole genome shotgun (WGS) entry which is preliminary data.</text>
</comment>
<protein>
    <submittedName>
        <fullName evidence="2">Uncharacterized protein</fullName>
    </submittedName>
</protein>
<evidence type="ECO:0000313" key="3">
    <source>
        <dbReference type="Proteomes" id="UP001458880"/>
    </source>
</evidence>
<feature type="compositionally biased region" description="Polar residues" evidence="1">
    <location>
        <begin position="101"/>
        <end position="111"/>
    </location>
</feature>
<dbReference type="EMBL" id="JASPKY010000037">
    <property type="protein sequence ID" value="KAK9746822.1"/>
    <property type="molecule type" value="Genomic_DNA"/>
</dbReference>
<dbReference type="AlphaFoldDB" id="A0AAW1MHF8"/>
<gene>
    <name evidence="2" type="ORF">QE152_g5870</name>
</gene>
<reference evidence="2 3" key="1">
    <citation type="journal article" date="2024" name="BMC Genomics">
        <title>De novo assembly and annotation of Popillia japonica's genome with initial clues to its potential as an invasive pest.</title>
        <authorList>
            <person name="Cucini C."/>
            <person name="Boschi S."/>
            <person name="Funari R."/>
            <person name="Cardaioli E."/>
            <person name="Iannotti N."/>
            <person name="Marturano G."/>
            <person name="Paoli F."/>
            <person name="Bruttini M."/>
            <person name="Carapelli A."/>
            <person name="Frati F."/>
            <person name="Nardi F."/>
        </authorList>
    </citation>
    <scope>NUCLEOTIDE SEQUENCE [LARGE SCALE GENOMIC DNA]</scope>
    <source>
        <strain evidence="2">DMR45628</strain>
    </source>
</reference>
<dbReference type="Proteomes" id="UP001458880">
    <property type="component" value="Unassembled WGS sequence"/>
</dbReference>
<proteinExistence type="predicted"/>
<organism evidence="2 3">
    <name type="scientific">Popillia japonica</name>
    <name type="common">Japanese beetle</name>
    <dbReference type="NCBI Taxonomy" id="7064"/>
    <lineage>
        <taxon>Eukaryota</taxon>
        <taxon>Metazoa</taxon>
        <taxon>Ecdysozoa</taxon>
        <taxon>Arthropoda</taxon>
        <taxon>Hexapoda</taxon>
        <taxon>Insecta</taxon>
        <taxon>Pterygota</taxon>
        <taxon>Neoptera</taxon>
        <taxon>Endopterygota</taxon>
        <taxon>Coleoptera</taxon>
        <taxon>Polyphaga</taxon>
        <taxon>Scarabaeiformia</taxon>
        <taxon>Scarabaeidae</taxon>
        <taxon>Rutelinae</taxon>
        <taxon>Popillia</taxon>
    </lineage>
</organism>
<feature type="region of interest" description="Disordered" evidence="1">
    <location>
        <begin position="86"/>
        <end position="111"/>
    </location>
</feature>
<evidence type="ECO:0000313" key="2">
    <source>
        <dbReference type="EMBL" id="KAK9746822.1"/>
    </source>
</evidence>
<name>A0AAW1MHF8_POPJA</name>
<evidence type="ECO:0000256" key="1">
    <source>
        <dbReference type="SAM" id="MobiDB-lite"/>
    </source>
</evidence>